<dbReference type="Pfam" id="PF13408">
    <property type="entry name" value="Zn_ribbon_recom"/>
    <property type="match status" value="1"/>
</dbReference>
<dbReference type="InterPro" id="IPR050639">
    <property type="entry name" value="SSR_resolvase"/>
</dbReference>
<dbReference type="PROSITE" id="PS51737">
    <property type="entry name" value="RECOMBINASE_DNA_BIND"/>
    <property type="match status" value="1"/>
</dbReference>
<dbReference type="PROSITE" id="PS51736">
    <property type="entry name" value="RECOMBINASES_3"/>
    <property type="match status" value="1"/>
</dbReference>
<dbReference type="SMART" id="SM00857">
    <property type="entry name" value="Resolvase"/>
    <property type="match status" value="1"/>
</dbReference>
<comment type="caution">
    <text evidence="4">The sequence shown here is derived from an EMBL/GenBank/DDBJ whole genome shotgun (WGS) entry which is preliminary data.</text>
</comment>
<dbReference type="EMBL" id="JAOQJU010000002">
    <property type="protein sequence ID" value="MCU6685610.1"/>
    <property type="molecule type" value="Genomic_DNA"/>
</dbReference>
<feature type="domain" description="Resolvase/invertase-type recombinase catalytic" evidence="2">
    <location>
        <begin position="4"/>
        <end position="149"/>
    </location>
</feature>
<organism evidence="4 5">
    <name type="scientific">Dorea acetigenes</name>
    <dbReference type="NCBI Taxonomy" id="2981787"/>
    <lineage>
        <taxon>Bacteria</taxon>
        <taxon>Bacillati</taxon>
        <taxon>Bacillota</taxon>
        <taxon>Clostridia</taxon>
        <taxon>Lachnospirales</taxon>
        <taxon>Lachnospiraceae</taxon>
        <taxon>Dorea</taxon>
    </lineage>
</organism>
<keyword evidence="1" id="KW-0175">Coiled coil</keyword>
<dbReference type="Pfam" id="PF00239">
    <property type="entry name" value="Resolvase"/>
    <property type="match status" value="1"/>
</dbReference>
<dbReference type="InterPro" id="IPR006119">
    <property type="entry name" value="Resolv_N"/>
</dbReference>
<feature type="domain" description="Recombinase" evidence="3">
    <location>
        <begin position="158"/>
        <end position="280"/>
    </location>
</feature>
<dbReference type="Gene3D" id="3.40.50.1390">
    <property type="entry name" value="Resolvase, N-terminal catalytic domain"/>
    <property type="match status" value="1"/>
</dbReference>
<evidence type="ECO:0000256" key="1">
    <source>
        <dbReference type="SAM" id="Coils"/>
    </source>
</evidence>
<dbReference type="CDD" id="cd00338">
    <property type="entry name" value="Ser_Recombinase"/>
    <property type="match status" value="1"/>
</dbReference>
<dbReference type="SUPFAM" id="SSF53041">
    <property type="entry name" value="Resolvase-like"/>
    <property type="match status" value="1"/>
</dbReference>
<dbReference type="Pfam" id="PF13412">
    <property type="entry name" value="HTH_24"/>
    <property type="match status" value="1"/>
</dbReference>
<dbReference type="InterPro" id="IPR025827">
    <property type="entry name" value="Zn_ribbon_recom_dom"/>
</dbReference>
<protein>
    <submittedName>
        <fullName evidence="4">Recombinase family protein</fullName>
    </submittedName>
</protein>
<dbReference type="Pfam" id="PF07508">
    <property type="entry name" value="Recombinase"/>
    <property type="match status" value="1"/>
</dbReference>
<gene>
    <name evidence="4" type="ORF">OCV99_03390</name>
</gene>
<keyword evidence="5" id="KW-1185">Reference proteome</keyword>
<evidence type="ECO:0000313" key="5">
    <source>
        <dbReference type="Proteomes" id="UP001652431"/>
    </source>
</evidence>
<proteinExistence type="predicted"/>
<reference evidence="4 5" key="1">
    <citation type="journal article" date="2021" name="ISME Commun">
        <title>Automated analysis of genomic sequences facilitates high-throughput and comprehensive description of bacteria.</title>
        <authorList>
            <person name="Hitch T.C.A."/>
        </authorList>
    </citation>
    <scope>NUCLEOTIDE SEQUENCE [LARGE SCALE GENOMIC DNA]</scope>
    <source>
        <strain evidence="4 5">Sanger_03</strain>
    </source>
</reference>
<dbReference type="InterPro" id="IPR036162">
    <property type="entry name" value="Resolvase-like_N_sf"/>
</dbReference>
<evidence type="ECO:0000313" key="4">
    <source>
        <dbReference type="EMBL" id="MCU6685610.1"/>
    </source>
</evidence>
<evidence type="ECO:0000259" key="3">
    <source>
        <dbReference type="PROSITE" id="PS51737"/>
    </source>
</evidence>
<name>A0ABT2RJN7_9FIRM</name>
<dbReference type="Proteomes" id="UP001652431">
    <property type="component" value="Unassembled WGS sequence"/>
</dbReference>
<sequence length="590" mass="69252">MIWRAVVYCRCSTEEEAQKDALAKQVQEAEECILQKEWMQVDSYVESKSGTTTKGRAEYNRLFDDLLEDKFDIVVVKSQDRLMRNAKDWYLFLDRLVASGKRLYLYIENKFYTPDDALITGIKAILAEEYSSELSKKINNAHKNRQKKGKVFIFPPNTYGLCKISKGRYELVEDEAEAIRLIFQLAKNYGCGTIADILEENEIYDREGKPFEEEAIRRIIRNPIRCGTIVQNKRHWDFQTKRMVQVPKEKWVVHKNAVPACVTEKEWQEANRAMDERAMAGNVKNCKPESSHRGKYILSGKLKCGQCGAVFYRRYRKKYKDDSYIVEWKCSSYLYHGRRAEGCDNIVLNEEKLFDLLQNFQRDSYREGQRDPMDIVEKVMAFIEKVLEKNQDFQKKKRLEEKLCFQKTLSDRLLDKLLYGVITDDIYKIKMEELEESIKKTEEELERLPDEAEVKKMLENRMYVIRQKLESSFVKKAVVSEMLDSIEAIFVFPDHLEIHFYLEKSRKTAVCCVLPDDFVYQKKKAMECIRIEKYMRENPCITAKEIAGLEGVGLSAVNYRIRKLRRQGKICFDGKGGHGKWIVCDDKEGE</sequence>
<accession>A0ABT2RJN7</accession>
<dbReference type="InterPro" id="IPR011109">
    <property type="entry name" value="DNA_bind_recombinase_dom"/>
</dbReference>
<dbReference type="RefSeq" id="WP_262574723.1">
    <property type="nucleotide sequence ID" value="NZ_JAOQJU010000002.1"/>
</dbReference>
<dbReference type="Gene3D" id="3.90.1750.20">
    <property type="entry name" value="Putative Large Serine Recombinase, Chain B, Domain 2"/>
    <property type="match status" value="1"/>
</dbReference>
<feature type="coiled-coil region" evidence="1">
    <location>
        <begin position="424"/>
        <end position="451"/>
    </location>
</feature>
<dbReference type="PANTHER" id="PTHR30461:SF23">
    <property type="entry name" value="DNA RECOMBINASE-RELATED"/>
    <property type="match status" value="1"/>
</dbReference>
<evidence type="ECO:0000259" key="2">
    <source>
        <dbReference type="PROSITE" id="PS51736"/>
    </source>
</evidence>
<dbReference type="PANTHER" id="PTHR30461">
    <property type="entry name" value="DNA-INVERTASE FROM LAMBDOID PROPHAGE"/>
    <property type="match status" value="1"/>
</dbReference>
<dbReference type="InterPro" id="IPR038109">
    <property type="entry name" value="DNA_bind_recomb_sf"/>
</dbReference>